<dbReference type="Pfam" id="PF00462">
    <property type="entry name" value="Glutaredoxin"/>
    <property type="match status" value="1"/>
</dbReference>
<evidence type="ECO:0000313" key="2">
    <source>
        <dbReference type="EMBL" id="SHH66061.1"/>
    </source>
</evidence>
<gene>
    <name evidence="2" type="ORF">SAMN02745245_01869</name>
</gene>
<dbReference type="SUPFAM" id="SSF52833">
    <property type="entry name" value="Thioredoxin-like"/>
    <property type="match status" value="1"/>
</dbReference>
<dbReference type="PROSITE" id="PS51354">
    <property type="entry name" value="GLUTAREDOXIN_2"/>
    <property type="match status" value="1"/>
</dbReference>
<evidence type="ECO:0000259" key="1">
    <source>
        <dbReference type="Pfam" id="PF00462"/>
    </source>
</evidence>
<dbReference type="InterPro" id="IPR002109">
    <property type="entry name" value="Glutaredoxin"/>
</dbReference>
<dbReference type="RefSeq" id="WP_073185639.1">
    <property type="nucleotide sequence ID" value="NZ_FQXI01000020.1"/>
</dbReference>
<sequence length="89" mass="10097">MITLFISSKCPECPEAVQSFKASELNYKTVDITESMDNLRLFLKYRDSNSFFDNIKSLNQVGIPSIMIGDGKSFISYKSSLDLSKLKEE</sequence>
<dbReference type="InterPro" id="IPR036249">
    <property type="entry name" value="Thioredoxin-like_sf"/>
</dbReference>
<protein>
    <submittedName>
        <fullName evidence="2">Glutaredoxin-related protein</fullName>
    </submittedName>
</protein>
<name>A0A1M5USW2_9FIRM</name>
<reference evidence="2 3" key="1">
    <citation type="submission" date="2016-11" db="EMBL/GenBank/DDBJ databases">
        <authorList>
            <person name="Jaros S."/>
            <person name="Januszkiewicz K."/>
            <person name="Wedrychowicz H."/>
        </authorList>
    </citation>
    <scope>NUCLEOTIDE SEQUENCE [LARGE SCALE GENOMIC DNA]</scope>
    <source>
        <strain evidence="2 3">DSM 21120</strain>
    </source>
</reference>
<dbReference type="EMBL" id="FQXI01000020">
    <property type="protein sequence ID" value="SHH66061.1"/>
    <property type="molecule type" value="Genomic_DNA"/>
</dbReference>
<dbReference type="AlphaFoldDB" id="A0A1M5USW2"/>
<dbReference type="Gene3D" id="3.40.30.10">
    <property type="entry name" value="Glutaredoxin"/>
    <property type="match status" value="1"/>
</dbReference>
<organism evidence="2 3">
    <name type="scientific">Anaerosphaera aminiphila DSM 21120</name>
    <dbReference type="NCBI Taxonomy" id="1120995"/>
    <lineage>
        <taxon>Bacteria</taxon>
        <taxon>Bacillati</taxon>
        <taxon>Bacillota</taxon>
        <taxon>Tissierellia</taxon>
        <taxon>Tissierellales</taxon>
        <taxon>Peptoniphilaceae</taxon>
        <taxon>Anaerosphaera</taxon>
    </lineage>
</organism>
<dbReference type="Proteomes" id="UP000184032">
    <property type="component" value="Unassembled WGS sequence"/>
</dbReference>
<feature type="domain" description="Glutaredoxin" evidence="1">
    <location>
        <begin position="2"/>
        <end position="70"/>
    </location>
</feature>
<accession>A0A1M5USW2</accession>
<keyword evidence="3" id="KW-1185">Reference proteome</keyword>
<dbReference type="STRING" id="1120995.SAMN02745245_01869"/>
<dbReference type="OrthoDB" id="9798918at2"/>
<proteinExistence type="predicted"/>
<evidence type="ECO:0000313" key="3">
    <source>
        <dbReference type="Proteomes" id="UP000184032"/>
    </source>
</evidence>